<evidence type="ECO:0000259" key="6">
    <source>
        <dbReference type="Pfam" id="PF22029"/>
    </source>
</evidence>
<keyword evidence="4" id="KW-0804">Transcription</keyword>
<gene>
    <name evidence="7" type="ORF">EXJ73_11705</name>
</gene>
<dbReference type="SUPFAM" id="SSF88659">
    <property type="entry name" value="Sigma3 and sigma4 domains of RNA polymerase sigma factors"/>
    <property type="match status" value="1"/>
</dbReference>
<protein>
    <submittedName>
        <fullName evidence="7">Sigma-70 family RNA polymerase sigma factor</fullName>
    </submittedName>
</protein>
<dbReference type="Proteomes" id="UP001152766">
    <property type="component" value="Unassembled WGS sequence"/>
</dbReference>
<dbReference type="NCBIfam" id="TIGR02937">
    <property type="entry name" value="sigma70-ECF"/>
    <property type="match status" value="1"/>
</dbReference>
<keyword evidence="8" id="KW-1185">Reference proteome</keyword>
<dbReference type="AlphaFoldDB" id="A0A9X4LIL8"/>
<dbReference type="InterPro" id="IPR053866">
    <property type="entry name" value="PhyR_sigma2"/>
</dbReference>
<evidence type="ECO:0000256" key="4">
    <source>
        <dbReference type="ARBA" id="ARBA00023163"/>
    </source>
</evidence>
<dbReference type="GO" id="GO:0003677">
    <property type="term" value="F:DNA binding"/>
    <property type="evidence" value="ECO:0007669"/>
    <property type="project" value="InterPro"/>
</dbReference>
<comment type="similarity">
    <text evidence="1">Belongs to the sigma-70 factor family. ECF subfamily.</text>
</comment>
<dbReference type="InterPro" id="IPR039425">
    <property type="entry name" value="RNA_pol_sigma-70-like"/>
</dbReference>
<keyword evidence="3" id="KW-0731">Sigma factor</keyword>
<dbReference type="Pfam" id="PF08281">
    <property type="entry name" value="Sigma70_r4_2"/>
    <property type="match status" value="1"/>
</dbReference>
<evidence type="ECO:0000313" key="8">
    <source>
        <dbReference type="Proteomes" id="UP001152766"/>
    </source>
</evidence>
<evidence type="ECO:0000256" key="2">
    <source>
        <dbReference type="ARBA" id="ARBA00023015"/>
    </source>
</evidence>
<accession>A0A9X4LIL8</accession>
<dbReference type="RefSeq" id="WP_268152186.1">
    <property type="nucleotide sequence ID" value="NZ_JAPPUW010000014.1"/>
</dbReference>
<dbReference type="InterPro" id="IPR013325">
    <property type="entry name" value="RNA_pol_sigma_r2"/>
</dbReference>
<name>A0A9X4LIL8_9BURK</name>
<dbReference type="PANTHER" id="PTHR43133">
    <property type="entry name" value="RNA POLYMERASE ECF-TYPE SIGMA FACTO"/>
    <property type="match status" value="1"/>
</dbReference>
<dbReference type="SUPFAM" id="SSF88946">
    <property type="entry name" value="Sigma2 domain of RNA polymerase sigma factors"/>
    <property type="match status" value="1"/>
</dbReference>
<dbReference type="Pfam" id="PF22029">
    <property type="entry name" value="PhyR_sigma2"/>
    <property type="match status" value="1"/>
</dbReference>
<dbReference type="EMBL" id="SGUG01000015">
    <property type="protein sequence ID" value="MDG0863132.1"/>
    <property type="molecule type" value="Genomic_DNA"/>
</dbReference>
<sequence>MAVEQLLAHIPALRRYARLLTGDATQADDLVQDTLERACRKWSLWRPGTALRPWLLSIMHNLHVNLLRDWHLDDGHATLDDLHELPDPAAPAGERLDLERALAALPPGQRAVMLLVAVEEYTYAEAAGILDLPIGTVMSRLHRGREALRLRLTPPVRSGAQIVNLARMKR</sequence>
<keyword evidence="2" id="KW-0805">Transcription regulation</keyword>
<reference evidence="7" key="1">
    <citation type="submission" date="2019-02" db="EMBL/GenBank/DDBJ databases">
        <title>Draft genome of the type strain Pelomonas aquatica CCUG 52575T.</title>
        <authorList>
            <person name="Gomila M."/>
            <person name="Lalucat J."/>
        </authorList>
    </citation>
    <scope>NUCLEOTIDE SEQUENCE</scope>
    <source>
        <strain evidence="7">CCUG 52575</strain>
    </source>
</reference>
<organism evidence="7 8">
    <name type="scientific">Pelomonas aquatica</name>
    <dbReference type="NCBI Taxonomy" id="431058"/>
    <lineage>
        <taxon>Bacteria</taxon>
        <taxon>Pseudomonadati</taxon>
        <taxon>Pseudomonadota</taxon>
        <taxon>Betaproteobacteria</taxon>
        <taxon>Burkholderiales</taxon>
        <taxon>Sphaerotilaceae</taxon>
        <taxon>Roseateles</taxon>
    </lineage>
</organism>
<dbReference type="Gene3D" id="1.10.10.10">
    <property type="entry name" value="Winged helix-like DNA-binding domain superfamily/Winged helix DNA-binding domain"/>
    <property type="match status" value="1"/>
</dbReference>
<dbReference type="CDD" id="cd06171">
    <property type="entry name" value="Sigma70_r4"/>
    <property type="match status" value="1"/>
</dbReference>
<comment type="caution">
    <text evidence="7">The sequence shown here is derived from an EMBL/GenBank/DDBJ whole genome shotgun (WGS) entry which is preliminary data.</text>
</comment>
<proteinExistence type="inferred from homology"/>
<dbReference type="InterPro" id="IPR013324">
    <property type="entry name" value="RNA_pol_sigma_r3/r4-like"/>
</dbReference>
<dbReference type="GO" id="GO:0016987">
    <property type="term" value="F:sigma factor activity"/>
    <property type="evidence" value="ECO:0007669"/>
    <property type="project" value="UniProtKB-KW"/>
</dbReference>
<feature type="domain" description="PhyR sigma2" evidence="6">
    <location>
        <begin position="7"/>
        <end position="60"/>
    </location>
</feature>
<evidence type="ECO:0000256" key="3">
    <source>
        <dbReference type="ARBA" id="ARBA00023082"/>
    </source>
</evidence>
<dbReference type="InterPro" id="IPR013249">
    <property type="entry name" value="RNA_pol_sigma70_r4_t2"/>
</dbReference>
<dbReference type="Gene3D" id="1.10.1740.10">
    <property type="match status" value="1"/>
</dbReference>
<evidence type="ECO:0000256" key="1">
    <source>
        <dbReference type="ARBA" id="ARBA00010641"/>
    </source>
</evidence>
<evidence type="ECO:0000259" key="5">
    <source>
        <dbReference type="Pfam" id="PF08281"/>
    </source>
</evidence>
<dbReference type="GO" id="GO:0006352">
    <property type="term" value="P:DNA-templated transcription initiation"/>
    <property type="evidence" value="ECO:0007669"/>
    <property type="project" value="InterPro"/>
</dbReference>
<dbReference type="PANTHER" id="PTHR43133:SF25">
    <property type="entry name" value="RNA POLYMERASE SIGMA FACTOR RFAY-RELATED"/>
    <property type="match status" value="1"/>
</dbReference>
<evidence type="ECO:0000313" key="7">
    <source>
        <dbReference type="EMBL" id="MDG0863132.1"/>
    </source>
</evidence>
<dbReference type="InterPro" id="IPR036388">
    <property type="entry name" value="WH-like_DNA-bd_sf"/>
</dbReference>
<feature type="domain" description="RNA polymerase sigma factor 70 region 4 type 2" evidence="5">
    <location>
        <begin position="96"/>
        <end position="148"/>
    </location>
</feature>
<dbReference type="InterPro" id="IPR014284">
    <property type="entry name" value="RNA_pol_sigma-70_dom"/>
</dbReference>